<feature type="transmembrane region" description="Helical" evidence="1">
    <location>
        <begin position="12"/>
        <end position="40"/>
    </location>
</feature>
<accession>A0A6A5FZ01</accession>
<reference evidence="2 3" key="1">
    <citation type="submission" date="2019-12" db="EMBL/GenBank/DDBJ databases">
        <title>Chromosome-level assembly of the Caenorhabditis remanei genome.</title>
        <authorList>
            <person name="Teterina A.A."/>
            <person name="Willis J.H."/>
            <person name="Phillips P.C."/>
        </authorList>
    </citation>
    <scope>NUCLEOTIDE SEQUENCE [LARGE SCALE GENOMIC DNA]</scope>
    <source>
        <strain evidence="2 3">PX506</strain>
        <tissue evidence="2">Whole organism</tissue>
    </source>
</reference>
<keyword evidence="1" id="KW-0472">Membrane</keyword>
<comment type="caution">
    <text evidence="2">The sequence shown here is derived from an EMBL/GenBank/DDBJ whole genome shotgun (WGS) entry which is preliminary data.</text>
</comment>
<evidence type="ECO:0000256" key="1">
    <source>
        <dbReference type="SAM" id="Phobius"/>
    </source>
</evidence>
<dbReference type="CTD" id="78777796"/>
<dbReference type="KEGG" id="crq:GCK72_024249"/>
<dbReference type="GeneID" id="78777796"/>
<dbReference type="EMBL" id="WUAV01000006">
    <property type="protein sequence ID" value="KAF1747783.1"/>
    <property type="molecule type" value="Genomic_DNA"/>
</dbReference>
<protein>
    <submittedName>
        <fullName evidence="2">Uncharacterized protein</fullName>
    </submittedName>
</protein>
<gene>
    <name evidence="2" type="ORF">GCK72_024249</name>
</gene>
<keyword evidence="1" id="KW-0812">Transmembrane</keyword>
<dbReference type="RefSeq" id="XP_053579358.1">
    <property type="nucleotide sequence ID" value="XM_053735792.1"/>
</dbReference>
<organism evidence="2 3">
    <name type="scientific">Caenorhabditis remanei</name>
    <name type="common">Caenorhabditis vulgaris</name>
    <dbReference type="NCBI Taxonomy" id="31234"/>
    <lineage>
        <taxon>Eukaryota</taxon>
        <taxon>Metazoa</taxon>
        <taxon>Ecdysozoa</taxon>
        <taxon>Nematoda</taxon>
        <taxon>Chromadorea</taxon>
        <taxon>Rhabditida</taxon>
        <taxon>Rhabditina</taxon>
        <taxon>Rhabditomorpha</taxon>
        <taxon>Rhabditoidea</taxon>
        <taxon>Rhabditidae</taxon>
        <taxon>Peloderinae</taxon>
        <taxon>Caenorhabditis</taxon>
    </lineage>
</organism>
<keyword evidence="1" id="KW-1133">Transmembrane helix</keyword>
<sequence>MHFPIDSHIPTSVVLILVFLALLWGVIVACYIADVAWAVCFAQNAINSMKETELRRQAVSRRPVFIIGEHKTRHENVERLIRTV</sequence>
<dbReference type="AlphaFoldDB" id="A0A6A5FZ01"/>
<name>A0A6A5FZ01_CAERE</name>
<proteinExistence type="predicted"/>
<evidence type="ECO:0000313" key="2">
    <source>
        <dbReference type="EMBL" id="KAF1747783.1"/>
    </source>
</evidence>
<evidence type="ECO:0000313" key="3">
    <source>
        <dbReference type="Proteomes" id="UP000483820"/>
    </source>
</evidence>
<dbReference type="Proteomes" id="UP000483820">
    <property type="component" value="Chromosome X"/>
</dbReference>